<keyword evidence="1" id="KW-0732">Signal</keyword>
<dbReference type="EMBL" id="GIFC01002651">
    <property type="protein sequence ID" value="MXU84734.1"/>
    <property type="molecule type" value="Transcribed_RNA"/>
</dbReference>
<proteinExistence type="predicted"/>
<evidence type="ECO:0000313" key="2">
    <source>
        <dbReference type="EMBL" id="MXU84734.1"/>
    </source>
</evidence>
<protein>
    <submittedName>
        <fullName evidence="2">Putative secreted protein</fullName>
    </submittedName>
</protein>
<name>A0A6B0U7D3_IXORI</name>
<evidence type="ECO:0000256" key="1">
    <source>
        <dbReference type="SAM" id="SignalP"/>
    </source>
</evidence>
<sequence>MWRVMVLDLLVSILARRCFQAAGSLMEPPCSFRMTDLRPARGRCSHATTPGRSQTGCPVLSGSYATFSLARSNSALCCSERS</sequence>
<dbReference type="AlphaFoldDB" id="A0A6B0U7D3"/>
<organism evidence="2">
    <name type="scientific">Ixodes ricinus</name>
    <name type="common">Common tick</name>
    <name type="synonym">Acarus ricinus</name>
    <dbReference type="NCBI Taxonomy" id="34613"/>
    <lineage>
        <taxon>Eukaryota</taxon>
        <taxon>Metazoa</taxon>
        <taxon>Ecdysozoa</taxon>
        <taxon>Arthropoda</taxon>
        <taxon>Chelicerata</taxon>
        <taxon>Arachnida</taxon>
        <taxon>Acari</taxon>
        <taxon>Parasitiformes</taxon>
        <taxon>Ixodida</taxon>
        <taxon>Ixodoidea</taxon>
        <taxon>Ixodidae</taxon>
        <taxon>Ixodinae</taxon>
        <taxon>Ixodes</taxon>
    </lineage>
</organism>
<reference evidence="2" key="1">
    <citation type="submission" date="2019-12" db="EMBL/GenBank/DDBJ databases">
        <title>An insight into the sialome of adult female Ixodes ricinus ticks feeding for 6 days.</title>
        <authorList>
            <person name="Perner J."/>
            <person name="Ribeiro J.M.C."/>
        </authorList>
    </citation>
    <scope>NUCLEOTIDE SEQUENCE</scope>
    <source>
        <strain evidence="2">Semi-engorged</strain>
        <tissue evidence="2">Salivary glands</tissue>
    </source>
</reference>
<feature type="signal peptide" evidence="1">
    <location>
        <begin position="1"/>
        <end position="15"/>
    </location>
</feature>
<feature type="chain" id="PRO_5025368349" evidence="1">
    <location>
        <begin position="16"/>
        <end position="82"/>
    </location>
</feature>
<accession>A0A6B0U7D3</accession>